<evidence type="ECO:0000313" key="2">
    <source>
        <dbReference type="Proteomes" id="UP000249610"/>
    </source>
</evidence>
<dbReference type="AlphaFoldDB" id="A0A327PLI3"/>
<gene>
    <name evidence="1" type="ORF">LV83_01373</name>
</gene>
<dbReference type="RefSeq" id="WP_111610779.1">
    <property type="nucleotide sequence ID" value="NZ_QLLK01000003.1"/>
</dbReference>
<evidence type="ECO:0000313" key="1">
    <source>
        <dbReference type="EMBL" id="RAI92144.1"/>
    </source>
</evidence>
<proteinExistence type="predicted"/>
<accession>A0A327PLI3</accession>
<sequence length="357" mass="41553">MKELMKTKSNLMYSFLKSRSWVFAFLLCLSCQNQQKIGVEEKQILAKSDSLVVDQIIDSVFYFADDFSEWVNYQSVQDVDFFHILGRGELIFSKGKGNFDILSMMKPDTLGGSVIRRNFYSRPDFTNAGLYYLRSPNEFVKLSWEDVKSESVFFQNNGFSSHSKVFQQDENSFYSISRNSSTDEWCVCKLSLEDKKLEPLIVMDMSDITHFDMNGQDMYLLPKNLPEFYRLSLDNNSLDTFKIEGQRVRDFSLKEEKPRDYFSLSMRDRIKYVGDSNIDFQFIDGFIIQILKIYRDSGSNEFEKNLLIVYKNGKIVEKIVPAGVLNLDQNGNVHFLKEVNDLTYIITTPVLDLVGWQ</sequence>
<dbReference type="Proteomes" id="UP000249610">
    <property type="component" value="Unassembled WGS sequence"/>
</dbReference>
<reference evidence="1 2" key="1">
    <citation type="submission" date="2018-06" db="EMBL/GenBank/DDBJ databases">
        <title>Genomic Encyclopedia of Archaeal and Bacterial Type Strains, Phase II (KMG-II): from individual species to whole genera.</title>
        <authorList>
            <person name="Goeker M."/>
        </authorList>
    </citation>
    <scope>NUCLEOTIDE SEQUENCE [LARGE SCALE GENOMIC DNA]</scope>
    <source>
        <strain evidence="1 2">DSM 23446</strain>
    </source>
</reference>
<comment type="caution">
    <text evidence="1">The sequence shown here is derived from an EMBL/GenBank/DDBJ whole genome shotgun (WGS) entry which is preliminary data.</text>
</comment>
<dbReference type="EMBL" id="QLLK01000003">
    <property type="protein sequence ID" value="RAI92144.1"/>
    <property type="molecule type" value="Genomic_DNA"/>
</dbReference>
<keyword evidence="2" id="KW-1185">Reference proteome</keyword>
<organism evidence="1 2">
    <name type="scientific">Algoriphagus yeomjeoni</name>
    <dbReference type="NCBI Taxonomy" id="291403"/>
    <lineage>
        <taxon>Bacteria</taxon>
        <taxon>Pseudomonadati</taxon>
        <taxon>Bacteroidota</taxon>
        <taxon>Cytophagia</taxon>
        <taxon>Cytophagales</taxon>
        <taxon>Cyclobacteriaceae</taxon>
        <taxon>Algoriphagus</taxon>
    </lineage>
</organism>
<protein>
    <submittedName>
        <fullName evidence="1">Uncharacterized protein</fullName>
    </submittedName>
</protein>
<name>A0A327PLI3_9BACT</name>